<organism evidence="2 3">
    <name type="scientific">Arctia plantaginis</name>
    <name type="common">Wood tiger moth</name>
    <name type="synonym">Phalaena plantaginis</name>
    <dbReference type="NCBI Taxonomy" id="874455"/>
    <lineage>
        <taxon>Eukaryota</taxon>
        <taxon>Metazoa</taxon>
        <taxon>Ecdysozoa</taxon>
        <taxon>Arthropoda</taxon>
        <taxon>Hexapoda</taxon>
        <taxon>Insecta</taxon>
        <taxon>Pterygota</taxon>
        <taxon>Neoptera</taxon>
        <taxon>Endopterygota</taxon>
        <taxon>Lepidoptera</taxon>
        <taxon>Glossata</taxon>
        <taxon>Ditrysia</taxon>
        <taxon>Noctuoidea</taxon>
        <taxon>Erebidae</taxon>
        <taxon>Arctiinae</taxon>
        <taxon>Arctia</taxon>
    </lineage>
</organism>
<evidence type="ECO:0000256" key="1">
    <source>
        <dbReference type="SAM" id="MobiDB-lite"/>
    </source>
</evidence>
<name>A0A8S0ZHH2_ARCPL</name>
<dbReference type="EMBL" id="CADEBD010000292">
    <property type="protein sequence ID" value="CAB3232878.1"/>
    <property type="molecule type" value="Genomic_DNA"/>
</dbReference>
<dbReference type="OrthoDB" id="1875751at2759"/>
<sequence length="73" mass="7960">MSDIAVSEGAAARRSSPLENVKGSPSSGRVFIFAREGFNSCRTFRTARRRAMTQGCLAPSYSKHDTSMEEITS</sequence>
<evidence type="ECO:0000313" key="2">
    <source>
        <dbReference type="EMBL" id="CAB3232878.1"/>
    </source>
</evidence>
<reference evidence="2 3" key="1">
    <citation type="submission" date="2020-04" db="EMBL/GenBank/DDBJ databases">
        <authorList>
            <person name="Wallbank WR R."/>
            <person name="Pardo Diaz C."/>
            <person name="Kozak K."/>
            <person name="Martin S."/>
            <person name="Jiggins C."/>
            <person name="Moest M."/>
            <person name="Warren A I."/>
            <person name="Byers J.R.P. K."/>
            <person name="Montejo-Kovacevich G."/>
            <person name="Yen C E."/>
        </authorList>
    </citation>
    <scope>NUCLEOTIDE SEQUENCE [LARGE SCALE GENOMIC DNA]</scope>
</reference>
<protein>
    <submittedName>
        <fullName evidence="2">Uncharacterized protein</fullName>
    </submittedName>
</protein>
<feature type="region of interest" description="Disordered" evidence="1">
    <location>
        <begin position="1"/>
        <end position="25"/>
    </location>
</feature>
<gene>
    <name evidence="2" type="ORF">APLA_LOCUS5902</name>
</gene>
<comment type="caution">
    <text evidence="2">The sequence shown here is derived from an EMBL/GenBank/DDBJ whole genome shotgun (WGS) entry which is preliminary data.</text>
</comment>
<dbReference type="Proteomes" id="UP000494256">
    <property type="component" value="Unassembled WGS sequence"/>
</dbReference>
<accession>A0A8S0ZHH2</accession>
<evidence type="ECO:0000313" key="3">
    <source>
        <dbReference type="Proteomes" id="UP000494256"/>
    </source>
</evidence>
<dbReference type="AlphaFoldDB" id="A0A8S0ZHH2"/>
<proteinExistence type="predicted"/>